<name>A0A914R6D6_PAREQ</name>
<dbReference type="Proteomes" id="UP000887564">
    <property type="component" value="Unplaced"/>
</dbReference>
<protein>
    <submittedName>
        <fullName evidence="2">Uncharacterized protein</fullName>
    </submittedName>
</protein>
<dbReference type="WBParaSite" id="PEQ_0000023601-mRNA-1">
    <property type="protein sequence ID" value="PEQ_0000023601-mRNA-1"/>
    <property type="gene ID" value="PEQ_0000023601"/>
</dbReference>
<evidence type="ECO:0000313" key="2">
    <source>
        <dbReference type="WBParaSite" id="PEQ_0000023601-mRNA-1"/>
    </source>
</evidence>
<reference evidence="2" key="1">
    <citation type="submission" date="2022-11" db="UniProtKB">
        <authorList>
            <consortium name="WormBaseParasite"/>
        </authorList>
    </citation>
    <scope>IDENTIFICATION</scope>
</reference>
<keyword evidence="1" id="KW-1185">Reference proteome</keyword>
<sequence length="47" mass="5327">MLARVLNVYSLEEALHIRHPESKGEWFVAGSTYGLESGVFVDRGYEL</sequence>
<organism evidence="1 2">
    <name type="scientific">Parascaris equorum</name>
    <name type="common">Equine roundworm</name>
    <dbReference type="NCBI Taxonomy" id="6256"/>
    <lineage>
        <taxon>Eukaryota</taxon>
        <taxon>Metazoa</taxon>
        <taxon>Ecdysozoa</taxon>
        <taxon>Nematoda</taxon>
        <taxon>Chromadorea</taxon>
        <taxon>Rhabditida</taxon>
        <taxon>Spirurina</taxon>
        <taxon>Ascaridomorpha</taxon>
        <taxon>Ascaridoidea</taxon>
        <taxon>Ascarididae</taxon>
        <taxon>Parascaris</taxon>
    </lineage>
</organism>
<evidence type="ECO:0000313" key="1">
    <source>
        <dbReference type="Proteomes" id="UP000887564"/>
    </source>
</evidence>
<accession>A0A914R6D6</accession>
<proteinExistence type="predicted"/>
<dbReference type="AlphaFoldDB" id="A0A914R6D6"/>